<sequence>MSPPMGEVVSLLQPERQRTLDELDTLSQSMLASALAGDWDIVAAAQPEFETGLRRLCAGQSTAAEAFVLMQALRRLQERISHLEDLAHSQHAELSLHLRRMHRHQGAVRIYQTAAGSGHGHGGHG</sequence>
<dbReference type="Proteomes" id="UP000297890">
    <property type="component" value="Unassembled WGS sequence"/>
</dbReference>
<dbReference type="AlphaFoldDB" id="A0A4Z0FBK4"/>
<keyword evidence="7" id="KW-1185">Reference proteome</keyword>
<keyword evidence="3" id="KW-1005">Bacterial flagellum biogenesis</keyword>
<organism evidence="6 7">
    <name type="scientific">Candidatus Macondimonas diazotrophica</name>
    <dbReference type="NCBI Taxonomy" id="2305248"/>
    <lineage>
        <taxon>Bacteria</taxon>
        <taxon>Pseudomonadati</taxon>
        <taxon>Pseudomonadota</taxon>
        <taxon>Gammaproteobacteria</taxon>
        <taxon>Chromatiales</taxon>
        <taxon>Ectothiorhodospiraceae</taxon>
        <taxon>Candidatus Macondimonas</taxon>
    </lineage>
</organism>
<comment type="caution">
    <text evidence="6">The sequence shown here is derived from an EMBL/GenBank/DDBJ whole genome shotgun (WGS) entry which is preliminary data.</text>
</comment>
<proteinExistence type="predicted"/>
<dbReference type="RefSeq" id="WP_135281163.1">
    <property type="nucleotide sequence ID" value="NZ_SRIO01000004.1"/>
</dbReference>
<evidence type="ECO:0000256" key="1">
    <source>
        <dbReference type="ARBA" id="ARBA00004514"/>
    </source>
</evidence>
<evidence type="ECO:0000313" key="6">
    <source>
        <dbReference type="EMBL" id="TFZ83283.1"/>
    </source>
</evidence>
<evidence type="ECO:0000313" key="7">
    <source>
        <dbReference type="Proteomes" id="UP000297890"/>
    </source>
</evidence>
<comment type="subcellular location">
    <subcellularLocation>
        <location evidence="1">Cytoplasm</location>
        <location evidence="1">Cytosol</location>
    </subcellularLocation>
</comment>
<reference evidence="6 7" key="1">
    <citation type="journal article" date="2019" name="ISME J.">
        <title>Candidatus Macondimonas diazotrophica, a novel gammaproteobacterial genus dominating crude-oil-contaminated coastal sediments.</title>
        <authorList>
            <person name="Karthikeyan S."/>
            <person name="Konstantinidis K."/>
        </authorList>
    </citation>
    <scope>NUCLEOTIDE SEQUENCE [LARGE SCALE GENOMIC DNA]</scope>
    <source>
        <strain evidence="6 7">KTK01</strain>
    </source>
</reference>
<gene>
    <name evidence="6" type="ORF">E4680_04325</name>
</gene>
<keyword evidence="4" id="KW-0143">Chaperone</keyword>
<evidence type="ECO:0000256" key="3">
    <source>
        <dbReference type="ARBA" id="ARBA00022795"/>
    </source>
</evidence>
<dbReference type="Gene3D" id="1.20.58.380">
    <property type="entry name" value="Flagellar protein flit"/>
    <property type="match status" value="1"/>
</dbReference>
<evidence type="ECO:0000256" key="2">
    <source>
        <dbReference type="ARBA" id="ARBA00022490"/>
    </source>
</evidence>
<accession>A0A4Z0FBK4</accession>
<protein>
    <recommendedName>
        <fullName evidence="5">Flagellar protein FliT</fullName>
    </recommendedName>
</protein>
<name>A0A4Z0FBK4_9GAMM</name>
<dbReference type="Pfam" id="PF05400">
    <property type="entry name" value="FliT"/>
    <property type="match status" value="1"/>
</dbReference>
<dbReference type="InterPro" id="IPR008622">
    <property type="entry name" value="FliT"/>
</dbReference>
<evidence type="ECO:0000256" key="4">
    <source>
        <dbReference type="ARBA" id="ARBA00023186"/>
    </source>
</evidence>
<evidence type="ECO:0000256" key="5">
    <source>
        <dbReference type="ARBA" id="ARBA00093797"/>
    </source>
</evidence>
<dbReference type="EMBL" id="SRIO01000004">
    <property type="protein sequence ID" value="TFZ83283.1"/>
    <property type="molecule type" value="Genomic_DNA"/>
</dbReference>
<keyword evidence="2" id="KW-0963">Cytoplasm</keyword>